<gene>
    <name evidence="3" type="ORF">EXZ61_14375</name>
</gene>
<evidence type="ECO:0000256" key="1">
    <source>
        <dbReference type="SAM" id="MobiDB-lite"/>
    </source>
</evidence>
<dbReference type="Gene3D" id="1.10.150.320">
    <property type="entry name" value="Photosystem II 12 kDa extrinsic protein"/>
    <property type="match status" value="1"/>
</dbReference>
<accession>A0A515ERH9</accession>
<dbReference type="AlphaFoldDB" id="A0A515ERH9"/>
<keyword evidence="4" id="KW-1185">Reference proteome</keyword>
<dbReference type="Pfam" id="PF12836">
    <property type="entry name" value="HHH_3"/>
    <property type="match status" value="1"/>
</dbReference>
<reference evidence="4" key="1">
    <citation type="submission" date="2019-02" db="EMBL/GenBank/DDBJ databases">
        <title>Complete genome sequence of Rhodoferax sp. Gr-4.</title>
        <authorList>
            <person name="Jin L."/>
        </authorList>
    </citation>
    <scope>NUCLEOTIDE SEQUENCE [LARGE SCALE GENOMIC DNA]</scope>
    <source>
        <strain evidence="4">Gr-4</strain>
    </source>
</reference>
<dbReference type="SUPFAM" id="SSF47781">
    <property type="entry name" value="RuvA domain 2-like"/>
    <property type="match status" value="1"/>
</dbReference>
<feature type="chain" id="PRO_5021764773" evidence="2">
    <location>
        <begin position="20"/>
        <end position="111"/>
    </location>
</feature>
<organism evidence="3 4">
    <name type="scientific">Rhodoferax aquaticus</name>
    <dbReference type="NCBI Taxonomy" id="2527691"/>
    <lineage>
        <taxon>Bacteria</taxon>
        <taxon>Pseudomonadati</taxon>
        <taxon>Pseudomonadota</taxon>
        <taxon>Betaproteobacteria</taxon>
        <taxon>Burkholderiales</taxon>
        <taxon>Comamonadaceae</taxon>
        <taxon>Rhodoferax</taxon>
    </lineage>
</organism>
<feature type="signal peptide" evidence="2">
    <location>
        <begin position="1"/>
        <end position="19"/>
    </location>
</feature>
<dbReference type="EMBL" id="CP036282">
    <property type="protein sequence ID" value="QDL55255.1"/>
    <property type="molecule type" value="Genomic_DNA"/>
</dbReference>
<evidence type="ECO:0000313" key="4">
    <source>
        <dbReference type="Proteomes" id="UP000317365"/>
    </source>
</evidence>
<dbReference type="InterPro" id="IPR010994">
    <property type="entry name" value="RuvA_2-like"/>
</dbReference>
<keyword evidence="2" id="KW-0732">Signal</keyword>
<dbReference type="InterPro" id="IPR051675">
    <property type="entry name" value="Endo/Exo/Phosphatase_dom_1"/>
</dbReference>
<reference evidence="4" key="2">
    <citation type="journal article" date="2020" name="Int. J. Syst. Evol. Microbiol.">
        <title>Genomic insights into a novel species Rhodoferax aquaticus sp. nov., isolated from freshwater.</title>
        <authorList>
            <person name="Li T."/>
            <person name="Zhuo Y."/>
            <person name="Jin C.Z."/>
            <person name="Wu X."/>
            <person name="Ko S.R."/>
            <person name="Jin F.J."/>
            <person name="Ahn C.Y."/>
            <person name="Oh H.M."/>
            <person name="Lee H.G."/>
            <person name="Jin L."/>
        </authorList>
    </citation>
    <scope>NUCLEOTIDE SEQUENCE [LARGE SCALE GENOMIC DNA]</scope>
    <source>
        <strain evidence="4">Gr-4</strain>
    </source>
</reference>
<sequence length="111" mass="11527">MLKKLLVVLSMAYAAASFAAVDVNKASAADLDGIKGIGPAMSTKILDERKTGNFKNWDDFIERVKGVGEGNAAKFSAEGLTIGGTAYKTAAAAPAAKPSKPAEKKAEEPKK</sequence>
<proteinExistence type="predicted"/>
<dbReference type="Proteomes" id="UP000317365">
    <property type="component" value="Chromosome"/>
</dbReference>
<feature type="compositionally biased region" description="Basic and acidic residues" evidence="1">
    <location>
        <begin position="100"/>
        <end position="111"/>
    </location>
</feature>
<dbReference type="PANTHER" id="PTHR21180">
    <property type="entry name" value="ENDONUCLEASE/EXONUCLEASE/PHOSPHATASE FAMILY DOMAIN-CONTAINING PROTEIN 1"/>
    <property type="match status" value="1"/>
</dbReference>
<dbReference type="KEGG" id="rhg:EXZ61_14375"/>
<dbReference type="PANTHER" id="PTHR21180:SF32">
    <property type="entry name" value="ENDONUCLEASE_EXONUCLEASE_PHOSPHATASE FAMILY DOMAIN-CONTAINING PROTEIN 1"/>
    <property type="match status" value="1"/>
</dbReference>
<name>A0A515ERH9_9BURK</name>
<evidence type="ECO:0000256" key="2">
    <source>
        <dbReference type="SAM" id="SignalP"/>
    </source>
</evidence>
<dbReference type="RefSeq" id="WP_142812415.1">
    <property type="nucleotide sequence ID" value="NZ_CP036282.1"/>
</dbReference>
<dbReference type="GO" id="GO:0015628">
    <property type="term" value="P:protein secretion by the type II secretion system"/>
    <property type="evidence" value="ECO:0007669"/>
    <property type="project" value="TreeGrafter"/>
</dbReference>
<feature type="compositionally biased region" description="Low complexity" evidence="1">
    <location>
        <begin position="90"/>
        <end position="99"/>
    </location>
</feature>
<evidence type="ECO:0000313" key="3">
    <source>
        <dbReference type="EMBL" id="QDL55255.1"/>
    </source>
</evidence>
<feature type="region of interest" description="Disordered" evidence="1">
    <location>
        <begin position="90"/>
        <end position="111"/>
    </location>
</feature>
<protein>
    <submittedName>
        <fullName evidence="3">Helix-hairpin-helix domain-containing protein</fullName>
    </submittedName>
</protein>
<dbReference type="GO" id="GO:0015627">
    <property type="term" value="C:type II protein secretion system complex"/>
    <property type="evidence" value="ECO:0007669"/>
    <property type="project" value="TreeGrafter"/>
</dbReference>